<evidence type="ECO:0000313" key="2">
    <source>
        <dbReference type="EMBL" id="PCG12900.1"/>
    </source>
</evidence>
<sequence>MHAYRADSPSSLPILVDVTETCRLIGCKRTLVYELLSSGRLKRCKIGRRTLVTHVSIERFVQECLDASGAA</sequence>
<dbReference type="EMBL" id="NWVC01000025">
    <property type="protein sequence ID" value="PCG12900.1"/>
    <property type="molecule type" value="Genomic_DNA"/>
</dbReference>
<gene>
    <name evidence="2" type="ORF">COA07_17480</name>
</gene>
<proteinExistence type="predicted"/>
<comment type="caution">
    <text evidence="2">The sequence shown here is derived from an EMBL/GenBank/DDBJ whole genome shotgun (WGS) entry which is preliminary data.</text>
</comment>
<accession>A0A2A4I506</accession>
<dbReference type="Pfam" id="PF12728">
    <property type="entry name" value="HTH_17"/>
    <property type="match status" value="1"/>
</dbReference>
<dbReference type="GO" id="GO:0003677">
    <property type="term" value="F:DNA binding"/>
    <property type="evidence" value="ECO:0007669"/>
    <property type="project" value="UniProtKB-KW"/>
</dbReference>
<evidence type="ECO:0000259" key="1">
    <source>
        <dbReference type="Pfam" id="PF12728"/>
    </source>
</evidence>
<dbReference type="AlphaFoldDB" id="A0A2A4I506"/>
<reference evidence="2 3" key="1">
    <citation type="submission" date="2017-09" db="EMBL/GenBank/DDBJ databases">
        <title>Sphingomonas adhaesiva DSM 7418, whole genome shotgun sequence.</title>
        <authorList>
            <person name="Feng G."/>
            <person name="Zhu H."/>
        </authorList>
    </citation>
    <scope>NUCLEOTIDE SEQUENCE [LARGE SCALE GENOMIC DNA]</scope>
    <source>
        <strain evidence="2 3">DSM 7418</strain>
    </source>
</reference>
<keyword evidence="2" id="KW-0238">DNA-binding</keyword>
<evidence type="ECO:0000313" key="3">
    <source>
        <dbReference type="Proteomes" id="UP000218323"/>
    </source>
</evidence>
<dbReference type="Proteomes" id="UP000218323">
    <property type="component" value="Unassembled WGS sequence"/>
</dbReference>
<keyword evidence="3" id="KW-1185">Reference proteome</keyword>
<feature type="domain" description="Helix-turn-helix" evidence="1">
    <location>
        <begin position="16"/>
        <end position="64"/>
    </location>
</feature>
<dbReference type="InterPro" id="IPR041657">
    <property type="entry name" value="HTH_17"/>
</dbReference>
<protein>
    <submittedName>
        <fullName evidence="2">DNA-binding protein</fullName>
    </submittedName>
</protein>
<organism evidence="2 3">
    <name type="scientific">Sphingomonas adhaesiva</name>
    <dbReference type="NCBI Taxonomy" id="28212"/>
    <lineage>
        <taxon>Bacteria</taxon>
        <taxon>Pseudomonadati</taxon>
        <taxon>Pseudomonadota</taxon>
        <taxon>Alphaproteobacteria</taxon>
        <taxon>Sphingomonadales</taxon>
        <taxon>Sphingomonadaceae</taxon>
        <taxon>Sphingomonas</taxon>
    </lineage>
</organism>
<name>A0A2A4I506_9SPHN</name>
<dbReference type="RefSeq" id="WP_066712210.1">
    <property type="nucleotide sequence ID" value="NZ_NWVC01000025.1"/>
</dbReference>